<dbReference type="Proteomes" id="UP000670092">
    <property type="component" value="Unassembled WGS sequence"/>
</dbReference>
<evidence type="ECO:0000313" key="2">
    <source>
        <dbReference type="Proteomes" id="UP000670092"/>
    </source>
</evidence>
<reference evidence="1 2" key="1">
    <citation type="submission" date="2021-01" db="EMBL/GenBank/DDBJ databases">
        <title>Chromosome-level genome assembly of a human fungal pathogen reveals clustering of transcriptionally co-regulated genes.</title>
        <authorList>
            <person name="Voorhies M."/>
            <person name="Cohen S."/>
            <person name="Shea T.P."/>
            <person name="Petrus S."/>
            <person name="Munoz J.F."/>
            <person name="Poplawski S."/>
            <person name="Goldman W.E."/>
            <person name="Michael T."/>
            <person name="Cuomo C.A."/>
            <person name="Sil A."/>
            <person name="Beyhan S."/>
        </authorList>
    </citation>
    <scope>NUCLEOTIDE SEQUENCE [LARGE SCALE GENOMIC DNA]</scope>
    <source>
        <strain evidence="1 2">G184AR</strain>
    </source>
</reference>
<organism evidence="1 2">
    <name type="scientific">Ajellomyces capsulatus</name>
    <name type="common">Darling's disease fungus</name>
    <name type="synonym">Histoplasma capsulatum</name>
    <dbReference type="NCBI Taxonomy" id="5037"/>
    <lineage>
        <taxon>Eukaryota</taxon>
        <taxon>Fungi</taxon>
        <taxon>Dikarya</taxon>
        <taxon>Ascomycota</taxon>
        <taxon>Pezizomycotina</taxon>
        <taxon>Eurotiomycetes</taxon>
        <taxon>Eurotiomycetidae</taxon>
        <taxon>Onygenales</taxon>
        <taxon>Ajellomycetaceae</taxon>
        <taxon>Histoplasma</taxon>
    </lineage>
</organism>
<gene>
    <name evidence="1" type="ORF">I7I52_03778</name>
</gene>
<protein>
    <submittedName>
        <fullName evidence="1">Uncharacterized protein</fullName>
    </submittedName>
</protein>
<dbReference type="EMBL" id="JAEVHI010000001">
    <property type="protein sequence ID" value="KAG5305196.1"/>
    <property type="molecule type" value="Genomic_DNA"/>
</dbReference>
<comment type="caution">
    <text evidence="1">The sequence shown here is derived from an EMBL/GenBank/DDBJ whole genome shotgun (WGS) entry which is preliminary data.</text>
</comment>
<accession>A0A8H7Z9F6</accession>
<proteinExistence type="predicted"/>
<dbReference type="AlphaFoldDB" id="A0A8H7Z9F6"/>
<dbReference type="VEuPathDB" id="FungiDB:I7I52_03778"/>
<sequence length="28" mass="3240">MYTNLTWRTSDMNLLSCCLELLSQSQMG</sequence>
<name>A0A8H7Z9F6_AJECA</name>
<evidence type="ECO:0000313" key="1">
    <source>
        <dbReference type="EMBL" id="KAG5305196.1"/>
    </source>
</evidence>